<keyword evidence="2" id="KW-1185">Reference proteome</keyword>
<dbReference type="InterPro" id="IPR008306">
    <property type="entry name" value="UCP018008"/>
</dbReference>
<dbReference type="PIRSF" id="PIRSF018008">
    <property type="entry name" value="UCP018008"/>
    <property type="match status" value="1"/>
</dbReference>
<accession>A0A1Y6F7E4</accession>
<evidence type="ECO:0000313" key="2">
    <source>
        <dbReference type="Proteomes" id="UP000194474"/>
    </source>
</evidence>
<dbReference type="InterPro" id="IPR007362">
    <property type="entry name" value="DUF429"/>
</dbReference>
<evidence type="ECO:0000313" key="1">
    <source>
        <dbReference type="EMBL" id="SMQ70868.1"/>
    </source>
</evidence>
<protein>
    <submittedName>
        <fullName evidence="1">Predicted nuclease (RNAse H fold)</fullName>
    </submittedName>
</protein>
<reference evidence="2" key="1">
    <citation type="submission" date="2017-04" db="EMBL/GenBank/DDBJ databases">
        <authorList>
            <person name="Varghese N."/>
            <person name="Submissions S."/>
        </authorList>
    </citation>
    <scope>NUCLEOTIDE SEQUENCE [LARGE SCALE GENOMIC DNA]</scope>
</reference>
<dbReference type="EMBL" id="FXWK01000001">
    <property type="protein sequence ID" value="SMQ70868.1"/>
    <property type="molecule type" value="Genomic_DNA"/>
</dbReference>
<sequence>MRSVLGIDAAWTPGNPSGVAVARDDGAGWRLVAAAGSYAAFHTLAGNSTETLFDAHRLLADTTTITGVPPALVAIDMPLMATLISARRVSDNAISSAYGARGAGTHSPGALRPGPLAVAMLDGLTRAGYPLLTASPVTGRGTLEVYPHPALIELTGAPRRLPYKAHNRGKYWPHLSPAARRAALLAQWHDIRIALDAVLPGTTEALPLPEPAAPAARLKSFEDTLDAIICAWIAICALEGRAVPYGDADSAIWVPLPPSSALPRSD</sequence>
<dbReference type="Proteomes" id="UP000194474">
    <property type="component" value="Unassembled WGS sequence"/>
</dbReference>
<name>A0A1Y6F7E4_9HYPH</name>
<organism evidence="1 2">
    <name type="scientific">Devosia lucknowensis</name>
    <dbReference type="NCBI Taxonomy" id="1096929"/>
    <lineage>
        <taxon>Bacteria</taxon>
        <taxon>Pseudomonadati</taxon>
        <taxon>Pseudomonadota</taxon>
        <taxon>Alphaproteobacteria</taxon>
        <taxon>Hyphomicrobiales</taxon>
        <taxon>Devosiaceae</taxon>
        <taxon>Devosia</taxon>
    </lineage>
</organism>
<proteinExistence type="predicted"/>
<dbReference type="Pfam" id="PF04250">
    <property type="entry name" value="DUF429"/>
    <property type="match status" value="1"/>
</dbReference>
<dbReference type="RefSeq" id="WP_086470191.1">
    <property type="nucleotide sequence ID" value="NZ_FXWK01000001.1"/>
</dbReference>
<gene>
    <name evidence="1" type="ORF">SAMN06295905_1917</name>
</gene>
<dbReference type="OrthoDB" id="9801824at2"/>
<dbReference type="AlphaFoldDB" id="A0A1Y6F7E4"/>